<evidence type="ECO:0000256" key="5">
    <source>
        <dbReference type="ARBA" id="ARBA00022705"/>
    </source>
</evidence>
<evidence type="ECO:0000256" key="3">
    <source>
        <dbReference type="ARBA" id="ARBA00020170"/>
    </source>
</evidence>
<evidence type="ECO:0000313" key="13">
    <source>
        <dbReference type="Proteomes" id="UP000276603"/>
    </source>
</evidence>
<dbReference type="GO" id="GO:0003697">
    <property type="term" value="F:single-stranded DNA binding"/>
    <property type="evidence" value="ECO:0007669"/>
    <property type="project" value="UniProtKB-UniRule"/>
</dbReference>
<keyword evidence="4 9" id="KW-0963">Cytoplasm</keyword>
<evidence type="ECO:0000256" key="6">
    <source>
        <dbReference type="ARBA" id="ARBA00022741"/>
    </source>
</evidence>
<comment type="similarity">
    <text evidence="2 9 10">Belongs to the RecF family.</text>
</comment>
<keyword evidence="7 9" id="KW-0067">ATP-binding</keyword>
<feature type="binding site" evidence="9">
    <location>
        <begin position="30"/>
        <end position="37"/>
    </location>
    <ligand>
        <name>ATP</name>
        <dbReference type="ChEBI" id="CHEBI:30616"/>
    </ligand>
</feature>
<dbReference type="GO" id="GO:0000731">
    <property type="term" value="P:DNA synthesis involved in DNA repair"/>
    <property type="evidence" value="ECO:0007669"/>
    <property type="project" value="TreeGrafter"/>
</dbReference>
<dbReference type="GO" id="GO:0005524">
    <property type="term" value="F:ATP binding"/>
    <property type="evidence" value="ECO:0007669"/>
    <property type="project" value="UniProtKB-UniRule"/>
</dbReference>
<evidence type="ECO:0000313" key="12">
    <source>
        <dbReference type="EMBL" id="RKN76858.1"/>
    </source>
</evidence>
<evidence type="ECO:0000256" key="9">
    <source>
        <dbReference type="HAMAP-Rule" id="MF_00365"/>
    </source>
</evidence>
<evidence type="ECO:0000259" key="11">
    <source>
        <dbReference type="SMART" id="SM00382"/>
    </source>
</evidence>
<dbReference type="InterPro" id="IPR003593">
    <property type="entry name" value="AAA+_ATPase"/>
</dbReference>
<sequence>MFLKKLSLINYKNFESRNFEFDTKINCFVGSNGVGKTNILDAIYHLSFGKSYFNPITTQNIRHNEDFFVIDGEFEKNQRAEKIVCSFKRGTKKIIKRNGKIYDRLSDHIGLLPLVIISPADRDLILEGSDTRRKFMDGVISQSDKEYLQQLIKYNKVLLQRNSLLKYFTVNQTFDLGTLQVYNEQLHALGTGIFEKRQAFMEVFIPIFQEQYKEISGGMETVNLTYESKLHGNSLLELLEHNLERDRMLQYTSMGVHKDDLGFKIAEYPVKKFGSQGQQKSFLIALKFAQFHFIKEQAKTTPILLLDDIFDKLDETRVAHIVALVDNENFGQIFISDTHAERTEEVVKNIHQTYKIFKLKDEDS</sequence>
<keyword evidence="13" id="KW-1185">Reference proteome</keyword>
<keyword evidence="6 9" id="KW-0547">Nucleotide-binding</keyword>
<reference evidence="12 13" key="1">
    <citation type="submission" date="2018-10" db="EMBL/GenBank/DDBJ databases">
        <title>Ulvibacterium marinum gen. nov., sp. nov., a novel marine bacterium of the family Flavobacteriaceae, isolated from a culture of the green alga Ulva prolifera.</title>
        <authorList>
            <person name="Zhang Z."/>
        </authorList>
    </citation>
    <scope>NUCLEOTIDE SEQUENCE [LARGE SCALE GENOMIC DNA]</scope>
    <source>
        <strain evidence="12 13">CCMM003</strain>
    </source>
</reference>
<keyword evidence="8 9" id="KW-0238">DNA-binding</keyword>
<name>A0A3B0BWX5_9FLAO</name>
<comment type="function">
    <text evidence="9 10">The RecF protein is involved in DNA metabolism; it is required for DNA replication and normal SOS inducibility. RecF binds preferentially to single-stranded, linear DNA. It also seems to bind ATP.</text>
</comment>
<dbReference type="RefSeq" id="WP_120714205.1">
    <property type="nucleotide sequence ID" value="NZ_RBCJ01000006.1"/>
</dbReference>
<keyword evidence="9 10" id="KW-0234">DNA repair</keyword>
<dbReference type="Proteomes" id="UP000276603">
    <property type="component" value="Unassembled WGS sequence"/>
</dbReference>
<dbReference type="InterPro" id="IPR042174">
    <property type="entry name" value="RecF_2"/>
</dbReference>
<keyword evidence="5 9" id="KW-0235">DNA replication</keyword>
<dbReference type="NCBIfam" id="TIGR00611">
    <property type="entry name" value="recf"/>
    <property type="match status" value="1"/>
</dbReference>
<keyword evidence="9 10" id="KW-0227">DNA damage</keyword>
<dbReference type="Gene3D" id="1.20.1050.90">
    <property type="entry name" value="RecF/RecN/SMC, N-terminal domain"/>
    <property type="match status" value="1"/>
</dbReference>
<dbReference type="PROSITE" id="PS00617">
    <property type="entry name" value="RECF_1"/>
    <property type="match status" value="1"/>
</dbReference>
<gene>
    <name evidence="9 12" type="primary">recF</name>
    <name evidence="12" type="ORF">D7Z94_24045</name>
</gene>
<dbReference type="Gene3D" id="3.40.50.300">
    <property type="entry name" value="P-loop containing nucleotide triphosphate hydrolases"/>
    <property type="match status" value="1"/>
</dbReference>
<accession>A0A3B0BWX5</accession>
<evidence type="ECO:0000256" key="2">
    <source>
        <dbReference type="ARBA" id="ARBA00008016"/>
    </source>
</evidence>
<evidence type="ECO:0000256" key="10">
    <source>
        <dbReference type="RuleBase" id="RU000578"/>
    </source>
</evidence>
<comment type="subcellular location">
    <subcellularLocation>
        <location evidence="1 9 10">Cytoplasm</location>
    </subcellularLocation>
</comment>
<dbReference type="EMBL" id="RBCJ01000006">
    <property type="protein sequence ID" value="RKN76858.1"/>
    <property type="molecule type" value="Genomic_DNA"/>
</dbReference>
<dbReference type="InterPro" id="IPR001238">
    <property type="entry name" value="DNA-binding_RecF"/>
</dbReference>
<proteinExistence type="inferred from homology"/>
<organism evidence="12 13">
    <name type="scientific">Ulvibacterium marinum</name>
    <dbReference type="NCBI Taxonomy" id="2419782"/>
    <lineage>
        <taxon>Bacteria</taxon>
        <taxon>Pseudomonadati</taxon>
        <taxon>Bacteroidota</taxon>
        <taxon>Flavobacteriia</taxon>
        <taxon>Flavobacteriales</taxon>
        <taxon>Flavobacteriaceae</taxon>
        <taxon>Ulvibacterium</taxon>
    </lineage>
</organism>
<protein>
    <recommendedName>
        <fullName evidence="3 9">DNA replication and repair protein RecF</fullName>
    </recommendedName>
</protein>
<dbReference type="PROSITE" id="PS00618">
    <property type="entry name" value="RECF_2"/>
    <property type="match status" value="1"/>
</dbReference>
<dbReference type="OrthoDB" id="9803889at2"/>
<evidence type="ECO:0000256" key="4">
    <source>
        <dbReference type="ARBA" id="ARBA00022490"/>
    </source>
</evidence>
<dbReference type="HAMAP" id="MF_00365">
    <property type="entry name" value="RecF"/>
    <property type="match status" value="1"/>
</dbReference>
<feature type="domain" description="AAA+ ATPase" evidence="11">
    <location>
        <begin position="22"/>
        <end position="351"/>
    </location>
</feature>
<dbReference type="Pfam" id="PF02463">
    <property type="entry name" value="SMC_N"/>
    <property type="match status" value="1"/>
</dbReference>
<dbReference type="SUPFAM" id="SSF52540">
    <property type="entry name" value="P-loop containing nucleoside triphosphate hydrolases"/>
    <property type="match status" value="1"/>
</dbReference>
<evidence type="ECO:0000256" key="1">
    <source>
        <dbReference type="ARBA" id="ARBA00004496"/>
    </source>
</evidence>
<evidence type="ECO:0000256" key="7">
    <source>
        <dbReference type="ARBA" id="ARBA00022840"/>
    </source>
</evidence>
<keyword evidence="9 10" id="KW-0742">SOS response</keyword>
<dbReference type="GO" id="GO:0005737">
    <property type="term" value="C:cytoplasm"/>
    <property type="evidence" value="ECO:0007669"/>
    <property type="project" value="UniProtKB-SubCell"/>
</dbReference>
<dbReference type="InterPro" id="IPR018078">
    <property type="entry name" value="DNA-binding_RecF_CS"/>
</dbReference>
<dbReference type="GO" id="GO:0006260">
    <property type="term" value="P:DNA replication"/>
    <property type="evidence" value="ECO:0007669"/>
    <property type="project" value="UniProtKB-UniRule"/>
</dbReference>
<dbReference type="SMART" id="SM00382">
    <property type="entry name" value="AAA"/>
    <property type="match status" value="1"/>
</dbReference>
<comment type="caution">
    <text evidence="12">The sequence shown here is derived from an EMBL/GenBank/DDBJ whole genome shotgun (WGS) entry which is preliminary data.</text>
</comment>
<dbReference type="InterPro" id="IPR027417">
    <property type="entry name" value="P-loop_NTPase"/>
</dbReference>
<dbReference type="PANTHER" id="PTHR32182:SF0">
    <property type="entry name" value="DNA REPLICATION AND REPAIR PROTEIN RECF"/>
    <property type="match status" value="1"/>
</dbReference>
<dbReference type="AlphaFoldDB" id="A0A3B0BWX5"/>
<dbReference type="GO" id="GO:0009432">
    <property type="term" value="P:SOS response"/>
    <property type="evidence" value="ECO:0007669"/>
    <property type="project" value="UniProtKB-UniRule"/>
</dbReference>
<dbReference type="InterPro" id="IPR003395">
    <property type="entry name" value="RecF/RecN/SMC_N"/>
</dbReference>
<dbReference type="PANTHER" id="PTHR32182">
    <property type="entry name" value="DNA REPLICATION AND REPAIR PROTEIN RECF"/>
    <property type="match status" value="1"/>
</dbReference>
<evidence type="ECO:0000256" key="8">
    <source>
        <dbReference type="ARBA" id="ARBA00023125"/>
    </source>
</evidence>
<dbReference type="GO" id="GO:0006302">
    <property type="term" value="P:double-strand break repair"/>
    <property type="evidence" value="ECO:0007669"/>
    <property type="project" value="TreeGrafter"/>
</dbReference>